<comment type="caution">
    <text evidence="1">The sequence shown here is derived from an EMBL/GenBank/DDBJ whole genome shotgun (WGS) entry which is preliminary data.</text>
</comment>
<accession>A0AAV6GII1</accession>
<evidence type="ECO:0000313" key="2">
    <source>
        <dbReference type="Proteomes" id="UP000823561"/>
    </source>
</evidence>
<protein>
    <submittedName>
        <fullName evidence="1">Uncharacterized protein</fullName>
    </submittedName>
</protein>
<name>A0AAV6GII1_9TELE</name>
<evidence type="ECO:0000313" key="1">
    <source>
        <dbReference type="EMBL" id="KAG5273276.1"/>
    </source>
</evidence>
<sequence length="76" mass="8088">MLPDPSGLKARGETLGVEGSALPATTLACQGIEIPPISRGISYQITQKGLHDTFRTTEEDVSVAYRCAILLEDVSV</sequence>
<reference evidence="1" key="1">
    <citation type="submission" date="2020-10" db="EMBL/GenBank/DDBJ databases">
        <title>Chromosome-scale genome assembly of the Allis shad, Alosa alosa.</title>
        <authorList>
            <person name="Margot Z."/>
            <person name="Christophe K."/>
            <person name="Cabau C."/>
            <person name="Louis A."/>
            <person name="Berthelot C."/>
            <person name="Parey E."/>
            <person name="Roest Crollius H."/>
            <person name="Montfort J."/>
            <person name="Robinson-Rechavi M."/>
            <person name="Bucao C."/>
            <person name="Bouchez O."/>
            <person name="Gislard M."/>
            <person name="Lluch J."/>
            <person name="Milhes M."/>
            <person name="Lampietro C."/>
            <person name="Lopez Roques C."/>
            <person name="Donnadieu C."/>
            <person name="Braasch I."/>
            <person name="Desvignes T."/>
            <person name="Postlethwait J."/>
            <person name="Bobe J."/>
            <person name="Guiguen Y."/>
        </authorList>
    </citation>
    <scope>NUCLEOTIDE SEQUENCE</scope>
    <source>
        <strain evidence="1">M-15738</strain>
        <tissue evidence="1">Blood</tissue>
    </source>
</reference>
<dbReference type="AlphaFoldDB" id="A0AAV6GII1"/>
<proteinExistence type="predicted"/>
<organism evidence="1 2">
    <name type="scientific">Alosa alosa</name>
    <name type="common">allis shad</name>
    <dbReference type="NCBI Taxonomy" id="278164"/>
    <lineage>
        <taxon>Eukaryota</taxon>
        <taxon>Metazoa</taxon>
        <taxon>Chordata</taxon>
        <taxon>Craniata</taxon>
        <taxon>Vertebrata</taxon>
        <taxon>Euteleostomi</taxon>
        <taxon>Actinopterygii</taxon>
        <taxon>Neopterygii</taxon>
        <taxon>Teleostei</taxon>
        <taxon>Clupei</taxon>
        <taxon>Clupeiformes</taxon>
        <taxon>Clupeoidei</taxon>
        <taxon>Clupeidae</taxon>
        <taxon>Alosa</taxon>
    </lineage>
</organism>
<gene>
    <name evidence="1" type="ORF">AALO_G00149590</name>
</gene>
<dbReference type="Proteomes" id="UP000823561">
    <property type="component" value="Chromosome 11"/>
</dbReference>
<dbReference type="EMBL" id="JADWDJ010000011">
    <property type="protein sequence ID" value="KAG5273276.1"/>
    <property type="molecule type" value="Genomic_DNA"/>
</dbReference>
<keyword evidence="2" id="KW-1185">Reference proteome</keyword>